<dbReference type="EMBL" id="LSRQ01002087">
    <property type="protein sequence ID" value="OAY75470.1"/>
    <property type="molecule type" value="Genomic_DNA"/>
</dbReference>
<evidence type="ECO:0000256" key="1">
    <source>
        <dbReference type="SAM" id="MobiDB-lite"/>
    </source>
</evidence>
<protein>
    <submittedName>
        <fullName evidence="2">Uncharacterized protein</fullName>
    </submittedName>
</protein>
<sequence length="157" mass="17282">MLILIWNIKVKCELDVHHSRVFLDVIGYSGTNRARNELEREFSDYDANVTYAIKVDDALITLSTHSETWILVVDTTTVFESPFMSMGIRSYSHLCGSSESSLLDQEVRLPQLTAPSGAFGEVGGRTHWELFCSSHTTNHTGSSASGVAEDRGKSPAA</sequence>
<comment type="caution">
    <text evidence="2">The sequence shown here is derived from an EMBL/GenBank/DDBJ whole genome shotgun (WGS) entry which is preliminary data.</text>
</comment>
<reference evidence="2 3" key="1">
    <citation type="journal article" date="2016" name="DNA Res.">
        <title>The draft genome of MD-2 pineapple using hybrid error correction of long reads.</title>
        <authorList>
            <person name="Redwan R.M."/>
            <person name="Saidin A."/>
            <person name="Kumar S.V."/>
        </authorList>
    </citation>
    <scope>NUCLEOTIDE SEQUENCE [LARGE SCALE GENOMIC DNA]</scope>
    <source>
        <strain evidence="3">cv. MD2</strain>
        <tissue evidence="2">Leaf</tissue>
    </source>
</reference>
<evidence type="ECO:0000313" key="2">
    <source>
        <dbReference type="EMBL" id="OAY75470.1"/>
    </source>
</evidence>
<evidence type="ECO:0000313" key="3">
    <source>
        <dbReference type="Proteomes" id="UP000092600"/>
    </source>
</evidence>
<organism evidence="2 3">
    <name type="scientific">Ananas comosus</name>
    <name type="common">Pineapple</name>
    <name type="synonym">Ananas ananas</name>
    <dbReference type="NCBI Taxonomy" id="4615"/>
    <lineage>
        <taxon>Eukaryota</taxon>
        <taxon>Viridiplantae</taxon>
        <taxon>Streptophyta</taxon>
        <taxon>Embryophyta</taxon>
        <taxon>Tracheophyta</taxon>
        <taxon>Spermatophyta</taxon>
        <taxon>Magnoliopsida</taxon>
        <taxon>Liliopsida</taxon>
        <taxon>Poales</taxon>
        <taxon>Bromeliaceae</taxon>
        <taxon>Bromelioideae</taxon>
        <taxon>Ananas</taxon>
    </lineage>
</organism>
<feature type="region of interest" description="Disordered" evidence="1">
    <location>
        <begin position="138"/>
        <end position="157"/>
    </location>
</feature>
<name>A0A199VFA3_ANACO</name>
<proteinExistence type="predicted"/>
<feature type="compositionally biased region" description="Basic and acidic residues" evidence="1">
    <location>
        <begin position="148"/>
        <end position="157"/>
    </location>
</feature>
<accession>A0A199VFA3</accession>
<dbReference type="Proteomes" id="UP000092600">
    <property type="component" value="Unassembled WGS sequence"/>
</dbReference>
<dbReference type="AlphaFoldDB" id="A0A199VFA3"/>
<gene>
    <name evidence="2" type="ORF">ACMD2_10489</name>
</gene>